<evidence type="ECO:0000313" key="1">
    <source>
        <dbReference type="EMBL" id="CDR31372.1"/>
    </source>
</evidence>
<dbReference type="Gene3D" id="1.10.10.1150">
    <property type="entry name" value="Coenzyme PQQ synthesis protein D (PqqD)"/>
    <property type="match status" value="1"/>
</dbReference>
<dbReference type="EMBL" id="LK028559">
    <property type="protein sequence ID" value="CDR31372.1"/>
    <property type="molecule type" value="Genomic_DNA"/>
</dbReference>
<dbReference type="Pfam" id="PF05402">
    <property type="entry name" value="PqqD"/>
    <property type="match status" value="1"/>
</dbReference>
<accession>A0A061AK23</accession>
<proteinExistence type="predicted"/>
<sequence length="89" mass="10242">MMKIHKNYVLKQVADQHVVVPIGSEAVKFQGMISLNKTGAFLFECLMQEQTLESLVHAMLEKFDVEIEKALKDINAFLDILEKHNLLER</sequence>
<gene>
    <name evidence="1" type="primary">pqqD</name>
    <name evidence="1" type="ORF">Aocu_12990</name>
</gene>
<dbReference type="InterPro" id="IPR008792">
    <property type="entry name" value="PQQD"/>
</dbReference>
<dbReference type="AlphaFoldDB" id="A0A061AK23"/>
<dbReference type="OrthoDB" id="9795908at2"/>
<dbReference type="InParanoid" id="A0A061AK23"/>
<protein>
    <submittedName>
        <fullName evidence="1">Coenzyme PQQ synthesis D</fullName>
    </submittedName>
</protein>
<name>A0A061AK23_9MOLU</name>
<dbReference type="STRING" id="35623.Aocu_12990"/>
<organism evidence="1 2">
    <name type="scientific">Acholeplasma oculi</name>
    <dbReference type="NCBI Taxonomy" id="35623"/>
    <lineage>
        <taxon>Bacteria</taxon>
        <taxon>Bacillati</taxon>
        <taxon>Mycoplasmatota</taxon>
        <taxon>Mollicutes</taxon>
        <taxon>Acholeplasmatales</taxon>
        <taxon>Acholeplasmataceae</taxon>
        <taxon>Acholeplasma</taxon>
    </lineage>
</organism>
<dbReference type="PATRIC" id="fig|35623.3.peg.1298"/>
<keyword evidence="2" id="KW-1185">Reference proteome</keyword>
<dbReference type="HOGENOM" id="CLU_159325_0_1_14"/>
<evidence type="ECO:0000313" key="2">
    <source>
        <dbReference type="Proteomes" id="UP000032434"/>
    </source>
</evidence>
<dbReference type="KEGG" id="aoc:Aocu_12990"/>
<reference evidence="2" key="1">
    <citation type="submission" date="2014-05" db="EMBL/GenBank/DDBJ databases">
        <authorList>
            <person name="Kube M."/>
        </authorList>
    </citation>
    <scope>NUCLEOTIDE SEQUENCE [LARGE SCALE GENOMIC DNA]</scope>
</reference>
<dbReference type="InterPro" id="IPR041881">
    <property type="entry name" value="PqqD_sf"/>
</dbReference>
<dbReference type="Proteomes" id="UP000032434">
    <property type="component" value="Chromosome 1"/>
</dbReference>